<dbReference type="EMBL" id="FUYM01000035">
    <property type="protein sequence ID" value="SKC15270.1"/>
    <property type="molecule type" value="Genomic_DNA"/>
</dbReference>
<reference evidence="4" key="1">
    <citation type="submission" date="2017-02" db="EMBL/GenBank/DDBJ databases">
        <authorList>
            <person name="Varghese N."/>
            <person name="Submissions S."/>
        </authorList>
    </citation>
    <scope>NUCLEOTIDE SEQUENCE [LARGE SCALE GENOMIC DNA]</scope>
    <source>
        <strain evidence="4">UM2</strain>
    </source>
</reference>
<accession>A0A1T5H6H1</accession>
<dbReference type="EMBL" id="FUYM01000047">
    <property type="protein sequence ID" value="SKC16295.1"/>
    <property type="molecule type" value="Genomic_DNA"/>
</dbReference>
<proteinExistence type="predicted"/>
<keyword evidence="4" id="KW-1185">Reference proteome</keyword>
<evidence type="ECO:0000313" key="3">
    <source>
        <dbReference type="EMBL" id="SKC16295.1"/>
    </source>
</evidence>
<evidence type="ECO:0000313" key="4">
    <source>
        <dbReference type="Proteomes" id="UP000189818"/>
    </source>
</evidence>
<evidence type="ECO:0000313" key="2">
    <source>
        <dbReference type="EMBL" id="SKC15270.1"/>
    </source>
</evidence>
<feature type="non-terminal residue" evidence="3">
    <location>
        <position position="1"/>
    </location>
</feature>
<reference evidence="3" key="2">
    <citation type="submission" date="2017-02" db="EMBL/GenBank/DDBJ databases">
        <authorList>
            <person name="Peterson S.W."/>
        </authorList>
    </citation>
    <scope>NUCLEOTIDE SEQUENCE [LARGE SCALE GENOMIC DNA]</scope>
    <source>
        <strain evidence="3">UM2</strain>
    </source>
</reference>
<dbReference type="EMBL" id="FUYM01000024">
    <property type="protein sequence ID" value="SKC13551.1"/>
    <property type="molecule type" value="Genomic_DNA"/>
</dbReference>
<organism evidence="3 4">
    <name type="scientific">Rhizorhabdus histidinilytica</name>
    <dbReference type="NCBI Taxonomy" id="439228"/>
    <lineage>
        <taxon>Bacteria</taxon>
        <taxon>Pseudomonadati</taxon>
        <taxon>Pseudomonadota</taxon>
        <taxon>Alphaproteobacteria</taxon>
        <taxon>Sphingomonadales</taxon>
        <taxon>Sphingomonadaceae</taxon>
        <taxon>Rhizorhabdus</taxon>
    </lineage>
</organism>
<dbReference type="Proteomes" id="UP000189818">
    <property type="component" value="Unassembled WGS sequence"/>
</dbReference>
<gene>
    <name evidence="1" type="ORF">SAMN06295920_12426</name>
    <name evidence="2" type="ORF">SAMN06295920_1351</name>
    <name evidence="3" type="ORF">SAMN06295920_1471</name>
</gene>
<name>A0A1T5H6H1_9SPHN</name>
<sequence length="43" mass="4896">RLMLSRLSPLGWDRINLTGDYIWSESLDLDADGLMPLLIKPLP</sequence>
<evidence type="ECO:0000313" key="1">
    <source>
        <dbReference type="EMBL" id="SKC13551.1"/>
    </source>
</evidence>
<protein>
    <submittedName>
        <fullName evidence="3">Uncharacterized protein</fullName>
    </submittedName>
</protein>
<dbReference type="AlphaFoldDB" id="A0A1T5H6H1"/>